<sequence length="97" mass="10116">TDHGDPGRLGPLYMPSAGSEGAGRRWRGGRKGGTTLGTPFPSDPSLITVLTEPSQSNCLLIASGAESQGQWLVMEPPPIILHLNPIVNTSGSLIGNR</sequence>
<name>A0ACB9XH52_CHAAC</name>
<proteinExistence type="predicted"/>
<feature type="non-terminal residue" evidence="1">
    <location>
        <position position="1"/>
    </location>
</feature>
<dbReference type="EMBL" id="CM043790">
    <property type="protein sequence ID" value="KAI4826015.1"/>
    <property type="molecule type" value="Genomic_DNA"/>
</dbReference>
<reference evidence="1" key="1">
    <citation type="submission" date="2022-05" db="EMBL/GenBank/DDBJ databases">
        <title>Chromosome-level genome of Chaenocephalus aceratus.</title>
        <authorList>
            <person name="Park H."/>
        </authorList>
    </citation>
    <scope>NUCLEOTIDE SEQUENCE</scope>
    <source>
        <strain evidence="1">KU_202001</strain>
    </source>
</reference>
<protein>
    <submittedName>
        <fullName evidence="1">Uncharacterized protein</fullName>
    </submittedName>
</protein>
<dbReference type="Proteomes" id="UP001057452">
    <property type="component" value="Chromosome 6"/>
</dbReference>
<gene>
    <name evidence="1" type="ORF">KUCAC02_021674</name>
</gene>
<evidence type="ECO:0000313" key="2">
    <source>
        <dbReference type="Proteomes" id="UP001057452"/>
    </source>
</evidence>
<keyword evidence="2" id="KW-1185">Reference proteome</keyword>
<organism evidence="1 2">
    <name type="scientific">Chaenocephalus aceratus</name>
    <name type="common">Blackfin icefish</name>
    <name type="synonym">Chaenichthys aceratus</name>
    <dbReference type="NCBI Taxonomy" id="36190"/>
    <lineage>
        <taxon>Eukaryota</taxon>
        <taxon>Metazoa</taxon>
        <taxon>Chordata</taxon>
        <taxon>Craniata</taxon>
        <taxon>Vertebrata</taxon>
        <taxon>Euteleostomi</taxon>
        <taxon>Actinopterygii</taxon>
        <taxon>Neopterygii</taxon>
        <taxon>Teleostei</taxon>
        <taxon>Neoteleostei</taxon>
        <taxon>Acanthomorphata</taxon>
        <taxon>Eupercaria</taxon>
        <taxon>Perciformes</taxon>
        <taxon>Notothenioidei</taxon>
        <taxon>Channichthyidae</taxon>
        <taxon>Chaenocephalus</taxon>
    </lineage>
</organism>
<evidence type="ECO:0000313" key="1">
    <source>
        <dbReference type="EMBL" id="KAI4826015.1"/>
    </source>
</evidence>
<accession>A0ACB9XH52</accession>
<feature type="non-terminal residue" evidence="1">
    <location>
        <position position="97"/>
    </location>
</feature>
<comment type="caution">
    <text evidence="1">The sequence shown here is derived from an EMBL/GenBank/DDBJ whole genome shotgun (WGS) entry which is preliminary data.</text>
</comment>